<name>A0ABR2HD84_9EUKA</name>
<proteinExistence type="predicted"/>
<sequence>MKSFFYPEVDKSVLFEQGYIDYKSGHTRGSTVDLTLFDEKTGQEVDMGSNFDFFGTISHPSYTGELTPQQLANREKLREIMLNNGFKPLDTEWWHFTLVNEPFPETYFNFPVSSNSVKINH</sequence>
<evidence type="ECO:0008006" key="10">
    <source>
        <dbReference type="Google" id="ProtNLM"/>
    </source>
</evidence>
<keyword evidence="6" id="KW-0482">Metalloprotease</keyword>
<accession>A0ABR2HD84</accession>
<comment type="caution">
    <text evidence="8">The sequence shown here is derived from an EMBL/GenBank/DDBJ whole genome shotgun (WGS) entry which is preliminary data.</text>
</comment>
<dbReference type="EMBL" id="JAPFFF010000034">
    <property type="protein sequence ID" value="KAK8843750.1"/>
    <property type="molecule type" value="Genomic_DNA"/>
</dbReference>
<keyword evidence="9" id="KW-1185">Reference proteome</keyword>
<reference evidence="8 9" key="1">
    <citation type="submission" date="2024-04" db="EMBL/GenBank/DDBJ databases">
        <title>Tritrichomonas musculus Genome.</title>
        <authorList>
            <person name="Alves-Ferreira E."/>
            <person name="Grigg M."/>
            <person name="Lorenzi H."/>
            <person name="Galac M."/>
        </authorList>
    </citation>
    <scope>NUCLEOTIDE SEQUENCE [LARGE SCALE GENOMIC DNA]</scope>
    <source>
        <strain evidence="8 9">EAF2021</strain>
    </source>
</reference>
<evidence type="ECO:0000256" key="4">
    <source>
        <dbReference type="ARBA" id="ARBA00022833"/>
    </source>
</evidence>
<protein>
    <recommendedName>
        <fullName evidence="10">D-alanyl-D-alanine dipeptidase</fullName>
    </recommendedName>
</protein>
<keyword evidence="3" id="KW-0378">Hydrolase</keyword>
<organism evidence="8 9">
    <name type="scientific">Tritrichomonas musculus</name>
    <dbReference type="NCBI Taxonomy" id="1915356"/>
    <lineage>
        <taxon>Eukaryota</taxon>
        <taxon>Metamonada</taxon>
        <taxon>Parabasalia</taxon>
        <taxon>Tritrichomonadida</taxon>
        <taxon>Tritrichomonadidae</taxon>
        <taxon>Tritrichomonas</taxon>
    </lineage>
</organism>
<gene>
    <name evidence="8" type="ORF">M9Y10_024820</name>
</gene>
<evidence type="ECO:0000256" key="7">
    <source>
        <dbReference type="ARBA" id="ARBA00023316"/>
    </source>
</evidence>
<keyword evidence="1" id="KW-0645">Protease</keyword>
<keyword evidence="2" id="KW-0479">Metal-binding</keyword>
<keyword evidence="5" id="KW-0224">Dipeptidase</keyword>
<evidence type="ECO:0000256" key="3">
    <source>
        <dbReference type="ARBA" id="ARBA00022801"/>
    </source>
</evidence>
<dbReference type="Gene3D" id="3.30.1380.10">
    <property type="match status" value="1"/>
</dbReference>
<dbReference type="PANTHER" id="PTHR43126:SF1">
    <property type="entry name" value="D-ALANYL-D-ALANINE DIPEPTIDASE"/>
    <property type="match status" value="1"/>
</dbReference>
<keyword evidence="4" id="KW-0862">Zinc</keyword>
<evidence type="ECO:0000256" key="6">
    <source>
        <dbReference type="ARBA" id="ARBA00023049"/>
    </source>
</evidence>
<evidence type="ECO:0000256" key="1">
    <source>
        <dbReference type="ARBA" id="ARBA00022670"/>
    </source>
</evidence>
<evidence type="ECO:0000256" key="2">
    <source>
        <dbReference type="ARBA" id="ARBA00022723"/>
    </source>
</evidence>
<evidence type="ECO:0000313" key="9">
    <source>
        <dbReference type="Proteomes" id="UP001470230"/>
    </source>
</evidence>
<evidence type="ECO:0000313" key="8">
    <source>
        <dbReference type="EMBL" id="KAK8843750.1"/>
    </source>
</evidence>
<dbReference type="SUPFAM" id="SSF55166">
    <property type="entry name" value="Hedgehog/DD-peptidase"/>
    <property type="match status" value="1"/>
</dbReference>
<dbReference type="Pfam" id="PF01427">
    <property type="entry name" value="Peptidase_M15"/>
    <property type="match status" value="1"/>
</dbReference>
<keyword evidence="7" id="KW-0961">Cell wall biogenesis/degradation</keyword>
<evidence type="ECO:0000256" key="5">
    <source>
        <dbReference type="ARBA" id="ARBA00022997"/>
    </source>
</evidence>
<dbReference type="Proteomes" id="UP001470230">
    <property type="component" value="Unassembled WGS sequence"/>
</dbReference>
<dbReference type="InterPro" id="IPR000755">
    <property type="entry name" value="A_A_dipeptidase"/>
</dbReference>
<dbReference type="PANTHER" id="PTHR43126">
    <property type="entry name" value="D-ALANYL-D-ALANINE DIPEPTIDASE"/>
    <property type="match status" value="1"/>
</dbReference>
<dbReference type="InterPro" id="IPR009045">
    <property type="entry name" value="Zn_M74/Hedgehog-like"/>
</dbReference>